<dbReference type="RefSeq" id="XP_002340060.1">
    <property type="nucleotide sequence ID" value="XM_002340019.1"/>
</dbReference>
<dbReference type="EMBL" id="EQ962652">
    <property type="protein sequence ID" value="EED22673.1"/>
    <property type="molecule type" value="Genomic_DNA"/>
</dbReference>
<dbReference type="OrthoDB" id="3525185at2759"/>
<dbReference type="PhylomeDB" id="B8LX23"/>
<dbReference type="VEuPathDB" id="FungiDB:TSTA_061610"/>
<dbReference type="GeneID" id="8110236"/>
<dbReference type="PANTHER" id="PTHR38791">
    <property type="entry name" value="ZN(II)2CYS6 TRANSCRIPTION FACTOR (EUROFUNG)-RELATED-RELATED"/>
    <property type="match status" value="1"/>
</dbReference>
<dbReference type="Proteomes" id="UP000001745">
    <property type="component" value="Unassembled WGS sequence"/>
</dbReference>
<reference evidence="2" key="1">
    <citation type="journal article" date="2015" name="Genome Announc.">
        <title>Genome sequence of the AIDS-associated pathogen Penicillium marneffei (ATCC18224) and its near taxonomic relative Talaromyces stipitatus (ATCC10500).</title>
        <authorList>
            <person name="Nierman W.C."/>
            <person name="Fedorova-Abrams N.D."/>
            <person name="Andrianopoulos A."/>
        </authorList>
    </citation>
    <scope>NUCLEOTIDE SEQUENCE [LARGE SCALE GENOMIC DNA]</scope>
    <source>
        <strain evidence="2">ATCC 10500 / CBS 375.48 / QM 6759 / NRRL 1006</strain>
    </source>
</reference>
<evidence type="ECO:0000313" key="2">
    <source>
        <dbReference type="Proteomes" id="UP000001745"/>
    </source>
</evidence>
<gene>
    <name evidence="1" type="ORF">TSTA_061610</name>
</gene>
<dbReference type="InParanoid" id="B8LX23"/>
<accession>B8LX23</accession>
<dbReference type="PANTHER" id="PTHR38791:SF5">
    <property type="entry name" value="TRANSCRIPTION FACTOR DBAG-RELATED"/>
    <property type="match status" value="1"/>
</dbReference>
<dbReference type="STRING" id="441959.B8LX23"/>
<protein>
    <submittedName>
        <fullName evidence="1">Uncharacterized protein</fullName>
    </submittedName>
</protein>
<dbReference type="HOGENOM" id="CLU_013866_1_0_1"/>
<evidence type="ECO:0000313" key="1">
    <source>
        <dbReference type="EMBL" id="EED22673.1"/>
    </source>
</evidence>
<proteinExistence type="predicted"/>
<organism evidence="1 2">
    <name type="scientific">Talaromyces stipitatus (strain ATCC 10500 / CBS 375.48 / QM 6759 / NRRL 1006)</name>
    <name type="common">Penicillium stipitatum</name>
    <dbReference type="NCBI Taxonomy" id="441959"/>
    <lineage>
        <taxon>Eukaryota</taxon>
        <taxon>Fungi</taxon>
        <taxon>Dikarya</taxon>
        <taxon>Ascomycota</taxon>
        <taxon>Pezizomycotina</taxon>
        <taxon>Eurotiomycetes</taxon>
        <taxon>Eurotiomycetidae</taxon>
        <taxon>Eurotiales</taxon>
        <taxon>Trichocomaceae</taxon>
        <taxon>Talaromyces</taxon>
        <taxon>Talaromyces sect. Talaromyces</taxon>
    </lineage>
</organism>
<dbReference type="InterPro" id="IPR053175">
    <property type="entry name" value="DHMBA_Reg_Transcription_Factor"/>
</dbReference>
<sequence>MLLGLYEIIVGNELHPGYHNPHARGLAALLGIRSSSVGLIEAVHRSHPLLLRIGAKKHKETIFSTPASKKDSRSLDDLLLSLSSLVNRANALFQESSKDFSDTLNQLHNEAQELDRAFPMWKETRETSFHPSTIFYMEDNYDPSECPVGFWPGEVDTYFDLYSSAVWNIYRAARLFLVDLILKLSSALNDERSLDTETETANCLVDASHLDIVNFQIKRYLNRCLWWISKNMGIGQAAIFAQVCINPFTRTLRKMPHLLIHCIGV</sequence>
<keyword evidence="2" id="KW-1185">Reference proteome</keyword>
<name>B8LX23_TALSN</name>
<dbReference type="AlphaFoldDB" id="B8LX23"/>